<feature type="compositionally biased region" description="Basic and acidic residues" evidence="1">
    <location>
        <begin position="1"/>
        <end position="10"/>
    </location>
</feature>
<dbReference type="EMBL" id="CALLCH030000016">
    <property type="protein sequence ID" value="CAI4217523.1"/>
    <property type="molecule type" value="Genomic_DNA"/>
</dbReference>
<feature type="region of interest" description="Disordered" evidence="1">
    <location>
        <begin position="120"/>
        <end position="150"/>
    </location>
</feature>
<protein>
    <submittedName>
        <fullName evidence="2">Uncharacterized protein</fullName>
    </submittedName>
</protein>
<dbReference type="OrthoDB" id="21204at2759"/>
<sequence>MFRPIPDHGRPSITSQVPRGHSQRPTRDLLSPPRLRHLLRRPAPTTAHAPNHAAIAPTTATASSNGSNLAQPAPSARPRPARPARTRRNLGLFRPTPFGETTHCRRRRLFRRPAIPLLDELASADQPTLRTTPPPPPPASPAPRPSSRIPAFPARRLDVYRHGLFSLHIGANKHSRYRPVITPHAFTHDPDLQSRARAFIRRELLVLDALDPPPAPVPGAADTSGPSSHRSRDHLSPTASPPINSSI</sequence>
<evidence type="ECO:0000313" key="3">
    <source>
        <dbReference type="Proteomes" id="UP000838763"/>
    </source>
</evidence>
<gene>
    <name evidence="2" type="ORF">PPNO1_LOCUS7130</name>
</gene>
<reference evidence="2" key="1">
    <citation type="submission" date="2022-11" db="EMBL/GenBank/DDBJ databases">
        <authorList>
            <person name="Scott C."/>
            <person name="Bruce N."/>
        </authorList>
    </citation>
    <scope>NUCLEOTIDE SEQUENCE</scope>
</reference>
<accession>A0A9P1H8M9</accession>
<proteinExistence type="predicted"/>
<feature type="region of interest" description="Disordered" evidence="1">
    <location>
        <begin position="59"/>
        <end position="105"/>
    </location>
</feature>
<evidence type="ECO:0000256" key="1">
    <source>
        <dbReference type="SAM" id="MobiDB-lite"/>
    </source>
</evidence>
<dbReference type="Proteomes" id="UP000838763">
    <property type="component" value="Unassembled WGS sequence"/>
</dbReference>
<dbReference type="AlphaFoldDB" id="A0A9P1H8M9"/>
<evidence type="ECO:0000313" key="2">
    <source>
        <dbReference type="EMBL" id="CAI4217523.1"/>
    </source>
</evidence>
<feature type="compositionally biased region" description="Pro residues" evidence="1">
    <location>
        <begin position="132"/>
        <end position="144"/>
    </location>
</feature>
<feature type="compositionally biased region" description="Polar residues" evidence="1">
    <location>
        <begin position="237"/>
        <end position="247"/>
    </location>
</feature>
<feature type="region of interest" description="Disordered" evidence="1">
    <location>
        <begin position="1"/>
        <end position="35"/>
    </location>
</feature>
<organism evidence="2 3">
    <name type="scientific">Parascedosporium putredinis</name>
    <dbReference type="NCBI Taxonomy" id="1442378"/>
    <lineage>
        <taxon>Eukaryota</taxon>
        <taxon>Fungi</taxon>
        <taxon>Dikarya</taxon>
        <taxon>Ascomycota</taxon>
        <taxon>Pezizomycotina</taxon>
        <taxon>Sordariomycetes</taxon>
        <taxon>Hypocreomycetidae</taxon>
        <taxon>Microascales</taxon>
        <taxon>Microascaceae</taxon>
        <taxon>Parascedosporium</taxon>
    </lineage>
</organism>
<name>A0A9P1H8M9_9PEZI</name>
<feature type="compositionally biased region" description="Basic residues" evidence="1">
    <location>
        <begin position="79"/>
        <end position="88"/>
    </location>
</feature>
<comment type="caution">
    <text evidence="2">The sequence shown here is derived from an EMBL/GenBank/DDBJ whole genome shotgun (WGS) entry which is preliminary data.</text>
</comment>
<keyword evidence="3" id="KW-1185">Reference proteome</keyword>
<feature type="region of interest" description="Disordered" evidence="1">
    <location>
        <begin position="210"/>
        <end position="247"/>
    </location>
</feature>